<dbReference type="PANTHER" id="PTHR46124">
    <property type="entry name" value="D-AMINOACYL-TRNA DEACYLASE"/>
    <property type="match status" value="1"/>
</dbReference>
<comment type="similarity">
    <text evidence="1">Belongs to the metallo-dependent hydrolases superfamily. TatD-type hydrolase family.</text>
</comment>
<evidence type="ECO:0000313" key="4">
    <source>
        <dbReference type="Proteomes" id="UP001369082"/>
    </source>
</evidence>
<dbReference type="Gene3D" id="3.20.20.140">
    <property type="entry name" value="Metal-dependent hydrolases"/>
    <property type="match status" value="1"/>
</dbReference>
<dbReference type="InterPro" id="IPR032466">
    <property type="entry name" value="Metal_Hydrolase"/>
</dbReference>
<dbReference type="RefSeq" id="WP_341598119.1">
    <property type="nucleotide sequence ID" value="NZ_JBAKAZ010000036.1"/>
</dbReference>
<evidence type="ECO:0000313" key="3">
    <source>
        <dbReference type="EMBL" id="MEL0629987.1"/>
    </source>
</evidence>
<organism evidence="3 4">
    <name type="scientific">Psychromonas aquatilis</name>
    <dbReference type="NCBI Taxonomy" id="2005072"/>
    <lineage>
        <taxon>Bacteria</taxon>
        <taxon>Pseudomonadati</taxon>
        <taxon>Pseudomonadota</taxon>
        <taxon>Gammaproteobacteria</taxon>
        <taxon>Alteromonadales</taxon>
        <taxon>Psychromonadaceae</taxon>
        <taxon>Psychromonas</taxon>
    </lineage>
</organism>
<dbReference type="EMBL" id="JBAKAZ010000036">
    <property type="protein sequence ID" value="MEL0629987.1"/>
    <property type="molecule type" value="Genomic_DNA"/>
</dbReference>
<gene>
    <name evidence="3" type="ORF">V6256_10265</name>
</gene>
<dbReference type="CDD" id="cd01310">
    <property type="entry name" value="TatD_DNAse"/>
    <property type="match status" value="1"/>
</dbReference>
<proteinExistence type="inferred from homology"/>
<accession>A0ABU9GRQ1</accession>
<evidence type="ECO:0000256" key="2">
    <source>
        <dbReference type="ARBA" id="ARBA00022801"/>
    </source>
</evidence>
<name>A0ABU9GRQ1_9GAMM</name>
<dbReference type="PANTHER" id="PTHR46124:SF3">
    <property type="entry name" value="HYDROLASE"/>
    <property type="match status" value="1"/>
</dbReference>
<keyword evidence="2 3" id="KW-0378">Hydrolase</keyword>
<dbReference type="InterPro" id="IPR018228">
    <property type="entry name" value="DNase_TatD-rel_CS"/>
</dbReference>
<keyword evidence="4" id="KW-1185">Reference proteome</keyword>
<dbReference type="PIRSF" id="PIRSF005902">
    <property type="entry name" value="DNase_TatD"/>
    <property type="match status" value="1"/>
</dbReference>
<dbReference type="Proteomes" id="UP001369082">
    <property type="component" value="Unassembled WGS sequence"/>
</dbReference>
<dbReference type="Pfam" id="PF01026">
    <property type="entry name" value="TatD_DNase"/>
    <property type="match status" value="1"/>
</dbReference>
<dbReference type="InterPro" id="IPR001130">
    <property type="entry name" value="TatD-like"/>
</dbReference>
<comment type="caution">
    <text evidence="3">The sequence shown here is derived from an EMBL/GenBank/DDBJ whole genome shotgun (WGS) entry which is preliminary data.</text>
</comment>
<sequence length="261" mass="28808">MFIDSHCHLNFDCFGDDREALNSALQNANINKLIIPGTDAKRWPEVAALAAQNVGFYYALGIHPHFLDTFEEAQLSDLQSLLTEALAADNNKCVALGEIGLDKLITTELAEQEAVFLKQLAIAESLKLPVILHVVKTQARVLALLKQAKFSHGGVYHAFSGSVEVANEFIKLGFKLGLGGVITYPKSHKTRLTVSQLPLSCFVLETDAPDMPIYQQSEAYNSPLNLPIIFQSLCELRKESVQHVSAQIYDNTNLIFPLIND</sequence>
<protein>
    <submittedName>
        <fullName evidence="3">TatD family hydrolase</fullName>
        <ecNumber evidence="3">3.1.-.-</ecNumber>
    </submittedName>
</protein>
<reference evidence="3 4" key="1">
    <citation type="submission" date="2024-02" db="EMBL/GenBank/DDBJ databases">
        <title>Bacteria isolated from the canopy kelp, Nereocystis luetkeana.</title>
        <authorList>
            <person name="Pfister C.A."/>
            <person name="Younker I.T."/>
            <person name="Light S.H."/>
        </authorList>
    </citation>
    <scope>NUCLEOTIDE SEQUENCE [LARGE SCALE GENOMIC DNA]</scope>
    <source>
        <strain evidence="3 4">TI.1.05</strain>
    </source>
</reference>
<dbReference type="SUPFAM" id="SSF51556">
    <property type="entry name" value="Metallo-dependent hydrolases"/>
    <property type="match status" value="1"/>
</dbReference>
<dbReference type="EC" id="3.1.-.-" evidence="3"/>
<dbReference type="GO" id="GO:0016787">
    <property type="term" value="F:hydrolase activity"/>
    <property type="evidence" value="ECO:0007669"/>
    <property type="project" value="UniProtKB-KW"/>
</dbReference>
<dbReference type="PROSITE" id="PS01137">
    <property type="entry name" value="TATD_1"/>
    <property type="match status" value="1"/>
</dbReference>
<evidence type="ECO:0000256" key="1">
    <source>
        <dbReference type="ARBA" id="ARBA00009275"/>
    </source>
</evidence>